<evidence type="ECO:0000259" key="1">
    <source>
        <dbReference type="PROSITE" id="PS50943"/>
    </source>
</evidence>
<protein>
    <submittedName>
        <fullName evidence="2">Transcriptional regulator</fullName>
    </submittedName>
</protein>
<dbReference type="InterPro" id="IPR043917">
    <property type="entry name" value="DUF5753"/>
</dbReference>
<organism evidence="2 3">
    <name type="scientific">Amycolatopsis orientalis</name>
    <name type="common">Nocardia orientalis</name>
    <dbReference type="NCBI Taxonomy" id="31958"/>
    <lineage>
        <taxon>Bacteria</taxon>
        <taxon>Bacillati</taxon>
        <taxon>Actinomycetota</taxon>
        <taxon>Actinomycetes</taxon>
        <taxon>Pseudonocardiales</taxon>
        <taxon>Pseudonocardiaceae</taxon>
        <taxon>Amycolatopsis</taxon>
    </lineage>
</organism>
<dbReference type="SUPFAM" id="SSF47413">
    <property type="entry name" value="lambda repressor-like DNA-binding domains"/>
    <property type="match status" value="1"/>
</dbReference>
<dbReference type="STRING" id="31958.SD37_13225"/>
<keyword evidence="3" id="KW-1185">Reference proteome</keyword>
<proteinExistence type="predicted"/>
<dbReference type="SMART" id="SM00530">
    <property type="entry name" value="HTH_XRE"/>
    <property type="match status" value="1"/>
</dbReference>
<dbReference type="InterPro" id="IPR001387">
    <property type="entry name" value="Cro/C1-type_HTH"/>
</dbReference>
<dbReference type="AlphaFoldDB" id="A0A193BWG7"/>
<evidence type="ECO:0000313" key="3">
    <source>
        <dbReference type="Proteomes" id="UP000093695"/>
    </source>
</evidence>
<dbReference type="Proteomes" id="UP000093695">
    <property type="component" value="Chromosome"/>
</dbReference>
<dbReference type="Pfam" id="PF19054">
    <property type="entry name" value="DUF5753"/>
    <property type="match status" value="1"/>
</dbReference>
<name>A0A193BWG7_AMYOR</name>
<dbReference type="RefSeq" id="WP_044854292.1">
    <property type="nucleotide sequence ID" value="NZ_CP016174.1"/>
</dbReference>
<accession>A0A193BWG7</accession>
<dbReference type="Pfam" id="PF13560">
    <property type="entry name" value="HTH_31"/>
    <property type="match status" value="1"/>
</dbReference>
<evidence type="ECO:0000313" key="2">
    <source>
        <dbReference type="EMBL" id="ANN16520.1"/>
    </source>
</evidence>
<reference evidence="2 3" key="1">
    <citation type="journal article" date="2015" name="Genome Announc.">
        <title>Draft Genome Sequence of Norvancomycin-Producing Strain Amycolatopsis orientalis CPCC200066.</title>
        <authorList>
            <person name="Lei X."/>
            <person name="Yuan F."/>
            <person name="Shi Y."/>
            <person name="Li X."/>
            <person name="Wang L."/>
            <person name="Hong B."/>
        </authorList>
    </citation>
    <scope>NUCLEOTIDE SEQUENCE [LARGE SCALE GENOMIC DNA]</scope>
    <source>
        <strain evidence="2 3">B-37</strain>
    </source>
</reference>
<sequence length="305" mass="33721">MTRGQGPTVRRRRLASELRRLREAADLTIDEVSEKLECSASKVSRIETGHVGVTPRDARDMLELYGIAGDEQEALVQLAREARKRGWWHAYNEVFTGTFVGLEADASSLRAFQALLVPGLLQTERYAKAVIRAMRPDAEDAEIRRRVAARMARQELLTDPSPPEYWAVIDEAVLHRTVDGPEVMAEQLYRMVALAGQPNVTVQIVPFGAGAHPGMEGPFLIMGFPELADTDVVYVDSTSSGLYLEEPPDVRRYALMFDHLRAAALKPDDSVEVIAEAAGRFAEQAALPNAPQYRDLGVLEVPGNK</sequence>
<dbReference type="CDD" id="cd00093">
    <property type="entry name" value="HTH_XRE"/>
    <property type="match status" value="1"/>
</dbReference>
<dbReference type="InterPro" id="IPR010982">
    <property type="entry name" value="Lambda_DNA-bd_dom_sf"/>
</dbReference>
<dbReference type="GO" id="GO:0003677">
    <property type="term" value="F:DNA binding"/>
    <property type="evidence" value="ECO:0007669"/>
    <property type="project" value="InterPro"/>
</dbReference>
<dbReference type="KEGG" id="aori:SD37_13225"/>
<feature type="domain" description="HTH cro/C1-type" evidence="1">
    <location>
        <begin position="18"/>
        <end position="72"/>
    </location>
</feature>
<gene>
    <name evidence="2" type="ORF">SD37_13225</name>
</gene>
<dbReference type="EMBL" id="CP016174">
    <property type="protein sequence ID" value="ANN16520.1"/>
    <property type="molecule type" value="Genomic_DNA"/>
</dbReference>
<dbReference type="Gene3D" id="1.10.260.40">
    <property type="entry name" value="lambda repressor-like DNA-binding domains"/>
    <property type="match status" value="1"/>
</dbReference>
<dbReference type="PROSITE" id="PS50943">
    <property type="entry name" value="HTH_CROC1"/>
    <property type="match status" value="1"/>
</dbReference>
<dbReference type="eggNOG" id="COG1396">
    <property type="taxonomic scope" value="Bacteria"/>
</dbReference>